<gene>
    <name evidence="2" type="ORF">CINC_LOCUS10842</name>
</gene>
<dbReference type="Proteomes" id="UP001154114">
    <property type="component" value="Chromosome 5"/>
</dbReference>
<name>A0A9N8PZX0_CHRIL</name>
<dbReference type="GO" id="GO:0051225">
    <property type="term" value="P:spindle assembly"/>
    <property type="evidence" value="ECO:0007669"/>
    <property type="project" value="TreeGrafter"/>
</dbReference>
<evidence type="ECO:0000313" key="2">
    <source>
        <dbReference type="EMBL" id="CAD0196552.1"/>
    </source>
</evidence>
<dbReference type="InterPro" id="IPR005062">
    <property type="entry name" value="SAC3/GANP/THP3_conserved"/>
</dbReference>
<dbReference type="PANTHER" id="PTHR12436">
    <property type="entry name" value="80 KDA MCM3-ASSOCIATED PROTEIN"/>
    <property type="match status" value="1"/>
</dbReference>
<evidence type="ECO:0000313" key="3">
    <source>
        <dbReference type="Proteomes" id="UP001154114"/>
    </source>
</evidence>
<dbReference type="OrthoDB" id="264795at2759"/>
<dbReference type="EMBL" id="LR824008">
    <property type="protein sequence ID" value="CAD0196552.1"/>
    <property type="molecule type" value="Genomic_DNA"/>
</dbReference>
<protein>
    <recommendedName>
        <fullName evidence="1">SAC3/GANP/THP3 conserved domain-containing protein</fullName>
    </recommendedName>
</protein>
<evidence type="ECO:0000259" key="1">
    <source>
        <dbReference type="Pfam" id="PF03399"/>
    </source>
</evidence>
<dbReference type="GO" id="GO:0051298">
    <property type="term" value="P:centrosome duplication"/>
    <property type="evidence" value="ECO:0007669"/>
    <property type="project" value="TreeGrafter"/>
</dbReference>
<accession>A0A9N8PZX0</accession>
<dbReference type="Gene3D" id="1.25.40.990">
    <property type="match status" value="1"/>
</dbReference>
<dbReference type="InterPro" id="IPR045107">
    <property type="entry name" value="SAC3/GANP/THP3"/>
</dbReference>
<keyword evidence="3" id="KW-1185">Reference proteome</keyword>
<sequence length="380" mass="44514">MMSSYLEFFYNYVKFPKAQNDPIVGTCNSMCPEDEIKLREAEHLVHILEVWDWGKERKLVKSFSRSAADTNMAVPRLLRPYAVLINTVQYLLFEITKRKDVPEAVVYEFVDDRLRAVRQDMTIQRLPPEECVNLLEPMIRFYVYYSHKLCNLPLKYYDPELNKRSLLECMKWYLSCSDTIDKRQRQDELSGLLSNLDLNENTKLTNDRVLVESLYIVCNLNDLHPLYRYIHHSMQLKREPKLQLAYNIAIANRQGNYIKVCRLMDKACPLTYYALFTYLPTIQRNALAVLSHAYNSKQFTIPSEVLARWLHFADEVEAQGVCAHYGLETENRSVRFDKKDFIGATSLHQLRLDGDNKSSGSQSNQRNEISIIDIFKYTTN</sequence>
<dbReference type="GO" id="GO:0005634">
    <property type="term" value="C:nucleus"/>
    <property type="evidence" value="ECO:0007669"/>
    <property type="project" value="TreeGrafter"/>
</dbReference>
<feature type="domain" description="SAC3/GANP/THP3 conserved" evidence="1">
    <location>
        <begin position="30"/>
        <end position="330"/>
    </location>
</feature>
<dbReference type="AlphaFoldDB" id="A0A9N8PZX0"/>
<organism evidence="2 3">
    <name type="scientific">Chrysodeixis includens</name>
    <name type="common">Soybean looper</name>
    <name type="synonym">Pseudoplusia includens</name>
    <dbReference type="NCBI Taxonomy" id="689277"/>
    <lineage>
        <taxon>Eukaryota</taxon>
        <taxon>Metazoa</taxon>
        <taxon>Ecdysozoa</taxon>
        <taxon>Arthropoda</taxon>
        <taxon>Hexapoda</taxon>
        <taxon>Insecta</taxon>
        <taxon>Pterygota</taxon>
        <taxon>Neoptera</taxon>
        <taxon>Endopterygota</taxon>
        <taxon>Lepidoptera</taxon>
        <taxon>Glossata</taxon>
        <taxon>Ditrysia</taxon>
        <taxon>Noctuoidea</taxon>
        <taxon>Noctuidae</taxon>
        <taxon>Plusiinae</taxon>
        <taxon>Chrysodeixis</taxon>
    </lineage>
</organism>
<reference evidence="2" key="1">
    <citation type="submission" date="2021-12" db="EMBL/GenBank/DDBJ databases">
        <authorList>
            <person name="King R."/>
        </authorList>
    </citation>
    <scope>NUCLEOTIDE SEQUENCE</scope>
</reference>
<dbReference type="PANTHER" id="PTHR12436:SF38">
    <property type="entry name" value="SAC3 DOMAIN-CONTAINING PROTEIN 1"/>
    <property type="match status" value="1"/>
</dbReference>
<dbReference type="GO" id="GO:0005819">
    <property type="term" value="C:spindle"/>
    <property type="evidence" value="ECO:0007669"/>
    <property type="project" value="TreeGrafter"/>
</dbReference>
<dbReference type="Pfam" id="PF03399">
    <property type="entry name" value="SAC3_GANP"/>
    <property type="match status" value="1"/>
</dbReference>
<proteinExistence type="predicted"/>
<dbReference type="GO" id="GO:0005813">
    <property type="term" value="C:centrosome"/>
    <property type="evidence" value="ECO:0007669"/>
    <property type="project" value="TreeGrafter"/>
</dbReference>